<evidence type="ECO:0000313" key="1">
    <source>
        <dbReference type="EMBL" id="KAH3662916.1"/>
    </source>
</evidence>
<comment type="caution">
    <text evidence="1">The sequence shown here is derived from an EMBL/GenBank/DDBJ whole genome shotgun (WGS) entry which is preliminary data.</text>
</comment>
<proteinExistence type="predicted"/>
<dbReference type="AlphaFoldDB" id="A0A9P8T2M7"/>
<sequence length="279" mass="30129">MTIFVPVVSTGSATTLSEKLAAGRSPHTMAPALNVSLVSNSSNTAALSFLFSACQVVELSPSTIDMITSPSRPEVKLCASAWHSVSEPRVLNCFTCTGTVSSAPGSRVWYLNPEILRSPLKSGSSTGSKWSTRWSRCSGVTAYENLTPVSPKNTTSACLIKTDEFIVSYSSVMLSLDCGRYMFSIIFSCVELDGLPRCRATRSAHFITWLMTTAVYAALSLKLAYSSGSVRLCVVYFCTVSLYLTYPAKKSAASRNTGQPYCSRCSSLIAPLKYAFHTE</sequence>
<reference evidence="1" key="1">
    <citation type="journal article" date="2021" name="Open Biol.">
        <title>Shared evolutionary footprints suggest mitochondrial oxidative damage underlies multiple complex I losses in fungi.</title>
        <authorList>
            <person name="Schikora-Tamarit M.A."/>
            <person name="Marcet-Houben M."/>
            <person name="Nosek J."/>
            <person name="Gabaldon T."/>
        </authorList>
    </citation>
    <scope>NUCLEOTIDE SEQUENCE</scope>
    <source>
        <strain evidence="1">NCAIM Y.01608</strain>
    </source>
</reference>
<dbReference type="EMBL" id="JAEUBD010001266">
    <property type="protein sequence ID" value="KAH3662916.1"/>
    <property type="molecule type" value="Genomic_DNA"/>
</dbReference>
<protein>
    <submittedName>
        <fullName evidence="1">Uncharacterized protein</fullName>
    </submittedName>
</protein>
<reference evidence="1" key="2">
    <citation type="submission" date="2021-01" db="EMBL/GenBank/DDBJ databases">
        <authorList>
            <person name="Schikora-Tamarit M.A."/>
        </authorList>
    </citation>
    <scope>NUCLEOTIDE SEQUENCE</scope>
    <source>
        <strain evidence="1">NCAIM Y.01608</strain>
    </source>
</reference>
<organism evidence="1 2">
    <name type="scientific">Ogataea polymorpha</name>
    <dbReference type="NCBI Taxonomy" id="460523"/>
    <lineage>
        <taxon>Eukaryota</taxon>
        <taxon>Fungi</taxon>
        <taxon>Dikarya</taxon>
        <taxon>Ascomycota</taxon>
        <taxon>Saccharomycotina</taxon>
        <taxon>Pichiomycetes</taxon>
        <taxon>Pichiales</taxon>
        <taxon>Pichiaceae</taxon>
        <taxon>Ogataea</taxon>
    </lineage>
</organism>
<evidence type="ECO:0000313" key="2">
    <source>
        <dbReference type="Proteomes" id="UP000788993"/>
    </source>
</evidence>
<keyword evidence="2" id="KW-1185">Reference proteome</keyword>
<name>A0A9P8T2M7_9ASCO</name>
<dbReference type="Proteomes" id="UP000788993">
    <property type="component" value="Unassembled WGS sequence"/>
</dbReference>
<gene>
    <name evidence="1" type="ORF">OGATHE_004492</name>
</gene>
<accession>A0A9P8T2M7</accession>